<dbReference type="SUPFAM" id="SSF51445">
    <property type="entry name" value="(Trans)glycosidases"/>
    <property type="match status" value="1"/>
</dbReference>
<dbReference type="InterPro" id="IPR045857">
    <property type="entry name" value="O16G_dom_2"/>
</dbReference>
<dbReference type="PANTHER" id="PTHR10357">
    <property type="entry name" value="ALPHA-AMYLASE FAMILY MEMBER"/>
    <property type="match status" value="1"/>
</dbReference>
<keyword evidence="3" id="KW-0326">Glycosidase</keyword>
<dbReference type="GO" id="GO:0004556">
    <property type="term" value="F:alpha-amylase activity"/>
    <property type="evidence" value="ECO:0007669"/>
    <property type="project" value="TreeGrafter"/>
</dbReference>
<dbReference type="Gene3D" id="2.60.40.1180">
    <property type="entry name" value="Golgi alpha-mannosidase II"/>
    <property type="match status" value="1"/>
</dbReference>
<dbReference type="OrthoDB" id="9805159at2"/>
<organism evidence="6 7">
    <name type="scientific">Deinococcus koreensis</name>
    <dbReference type="NCBI Taxonomy" id="2054903"/>
    <lineage>
        <taxon>Bacteria</taxon>
        <taxon>Thermotogati</taxon>
        <taxon>Deinococcota</taxon>
        <taxon>Deinococci</taxon>
        <taxon>Deinococcales</taxon>
        <taxon>Deinococcaceae</taxon>
        <taxon>Deinococcus</taxon>
    </lineage>
</organism>
<dbReference type="InterPro" id="IPR017853">
    <property type="entry name" value="GH"/>
</dbReference>
<dbReference type="FunFam" id="3.90.400.10:FF:000002">
    <property type="entry name" value="Sucrose isomerase"/>
    <property type="match status" value="1"/>
</dbReference>
<keyword evidence="7" id="KW-1185">Reference proteome</keyword>
<dbReference type="Gene3D" id="3.20.20.80">
    <property type="entry name" value="Glycosidases"/>
    <property type="match status" value="1"/>
</dbReference>
<dbReference type="EMBL" id="PPPD01000001">
    <property type="protein sequence ID" value="PNY80191.1"/>
    <property type="molecule type" value="Genomic_DNA"/>
</dbReference>
<evidence type="ECO:0000256" key="2">
    <source>
        <dbReference type="ARBA" id="ARBA00022801"/>
    </source>
</evidence>
<dbReference type="CDD" id="cd11331">
    <property type="entry name" value="AmyAc_OligoGlu_like"/>
    <property type="match status" value="1"/>
</dbReference>
<comment type="similarity">
    <text evidence="1">Belongs to the glycosyl hydrolase 13 family.</text>
</comment>
<keyword evidence="2" id="KW-0378">Hydrolase</keyword>
<dbReference type="InterPro" id="IPR006047">
    <property type="entry name" value="GH13_cat_dom"/>
</dbReference>
<evidence type="ECO:0000256" key="3">
    <source>
        <dbReference type="ARBA" id="ARBA00023295"/>
    </source>
</evidence>
<feature type="domain" description="Glycosyl hydrolase family 13 catalytic" evidence="5">
    <location>
        <begin position="21"/>
        <end position="402"/>
    </location>
</feature>
<dbReference type="SMART" id="SM00642">
    <property type="entry name" value="Aamy"/>
    <property type="match status" value="1"/>
</dbReference>
<evidence type="ECO:0000313" key="6">
    <source>
        <dbReference type="EMBL" id="PNY80191.1"/>
    </source>
</evidence>
<sequence>MTQRASLAGELKWWQSGIIYQIYPRSFQDSGDDGVGDLRGITARLPYVASLGVGAVWLSPIFTSPMRDFGYDVADYCDIDPLFGTLADFDALVQEAHRLGLKVMLDYVPNHTSSDHEWFQEALQGSHSARRDWYVWRDGAPGGGPPNNWISFFGGPAWTLDPASGQYYLHQFLPSQPDLNWRNPAVRAAMAEVLRFWMRRGVDGFRVDVIWLLAEDERFLDEPVNPAWTPGTVEHARLEHVYTQDQPETHAYVRELRAVLDEFDDCMMVGEIYLPLEKLLPYAGTPEAPMVHLPFNFHLILLPWQAGVVRAFADEYDAACRANGSWPNWVLGNHDQHRFKSRVGAAQYCVAQTLLLTLRGTPTVYYGDEIGLQNVPIPPERMVDPAGLQQPDVPAASRDPERTPMHWDASPNAGFTPPGVTPWLPVDENYAALNVQAQDTDPQSDLNYFRALSRLRREHPALVAGGYRSLETSSAEVFAFRREVGGETLSILLNFGAGTHDLDAPELAALRGGQTLLSSLNDQPGAHDPLRPNEARIVRH</sequence>
<feature type="compositionally biased region" description="Basic and acidic residues" evidence="4">
    <location>
        <begin position="528"/>
        <end position="540"/>
    </location>
</feature>
<dbReference type="Gene3D" id="3.90.400.10">
    <property type="entry name" value="Oligo-1,6-glucosidase, Domain 2"/>
    <property type="match status" value="1"/>
</dbReference>
<dbReference type="InterPro" id="IPR013780">
    <property type="entry name" value="Glyco_hydro_b"/>
</dbReference>
<accession>A0A2K3UUH7</accession>
<dbReference type="Pfam" id="PF00128">
    <property type="entry name" value="Alpha-amylase"/>
    <property type="match status" value="1"/>
</dbReference>
<dbReference type="AlphaFoldDB" id="A0A2K3UUH7"/>
<dbReference type="RefSeq" id="WP_103309500.1">
    <property type="nucleotide sequence ID" value="NZ_PPPD01000001.1"/>
</dbReference>
<comment type="caution">
    <text evidence="6">The sequence shown here is derived from an EMBL/GenBank/DDBJ whole genome shotgun (WGS) entry which is preliminary data.</text>
</comment>
<dbReference type="Proteomes" id="UP000236379">
    <property type="component" value="Unassembled WGS sequence"/>
</dbReference>
<dbReference type="PANTHER" id="PTHR10357:SF179">
    <property type="entry name" value="NEUTRAL AND BASIC AMINO ACID TRANSPORT PROTEIN RBAT"/>
    <property type="match status" value="1"/>
</dbReference>
<dbReference type="SUPFAM" id="SSF51011">
    <property type="entry name" value="Glycosyl hydrolase domain"/>
    <property type="match status" value="1"/>
</dbReference>
<dbReference type="GO" id="GO:0009313">
    <property type="term" value="P:oligosaccharide catabolic process"/>
    <property type="evidence" value="ECO:0007669"/>
    <property type="project" value="TreeGrafter"/>
</dbReference>
<evidence type="ECO:0000256" key="1">
    <source>
        <dbReference type="ARBA" id="ARBA00008061"/>
    </source>
</evidence>
<evidence type="ECO:0000313" key="7">
    <source>
        <dbReference type="Proteomes" id="UP000236379"/>
    </source>
</evidence>
<name>A0A2K3UUH7_9DEIO</name>
<evidence type="ECO:0000256" key="4">
    <source>
        <dbReference type="SAM" id="MobiDB-lite"/>
    </source>
</evidence>
<evidence type="ECO:0000259" key="5">
    <source>
        <dbReference type="SMART" id="SM00642"/>
    </source>
</evidence>
<reference evidence="6 7" key="1">
    <citation type="submission" date="2018-01" db="EMBL/GenBank/DDBJ databases">
        <title>Deinococcus koreensis sp. nov., a radiation-resistant bacterium isolated from river water.</title>
        <authorList>
            <person name="Choi A."/>
        </authorList>
    </citation>
    <scope>NUCLEOTIDE SEQUENCE [LARGE SCALE GENOMIC DNA]</scope>
    <source>
        <strain evidence="6 7">SJW1-2</strain>
    </source>
</reference>
<feature type="region of interest" description="Disordered" evidence="4">
    <location>
        <begin position="518"/>
        <end position="540"/>
    </location>
</feature>
<protein>
    <submittedName>
        <fullName evidence="6">Alpha-amylase</fullName>
    </submittedName>
</protein>
<proteinExistence type="inferred from homology"/>
<gene>
    <name evidence="6" type="ORF">CVO96_01405</name>
</gene>